<evidence type="ECO:0000313" key="4">
    <source>
        <dbReference type="Proteomes" id="UP000634136"/>
    </source>
</evidence>
<proteinExistence type="predicted"/>
<sequence length="305" mass="33221">MAANSKEARRRKILERGSERLALITGQIHTLPPPPPFADSLSHPFIPDNQPIPPLISHSNSSVTDEFSSYAVSPQAEAEESDPILVKHDLVSDPHHPNDSNSHSQTPSLVEHENEISRIPTTEVEQVQPPSYSPAIASDIDQVQPSPDSSIVTSGIEQRSQSQALNAKFFTAGEISSAITASKITRLCCSIFVALLVVLSYLGFPLLSSTFVKSILSFRPLYLVLVTNVTVVIAQLISGKQRGSERRAGRQNNTSPEGDHWTEHLGRALEAGLVMRNVMDAMFMDCASYAIIVICGLSLVQLFSK</sequence>
<evidence type="ECO:0000256" key="2">
    <source>
        <dbReference type="SAM" id="Phobius"/>
    </source>
</evidence>
<feature type="compositionally biased region" description="Polar residues" evidence="1">
    <location>
        <begin position="99"/>
        <end position="108"/>
    </location>
</feature>
<feature type="region of interest" description="Disordered" evidence="1">
    <location>
        <begin position="89"/>
        <end position="115"/>
    </location>
</feature>
<organism evidence="3 4">
    <name type="scientific">Senna tora</name>
    <dbReference type="NCBI Taxonomy" id="362788"/>
    <lineage>
        <taxon>Eukaryota</taxon>
        <taxon>Viridiplantae</taxon>
        <taxon>Streptophyta</taxon>
        <taxon>Embryophyta</taxon>
        <taxon>Tracheophyta</taxon>
        <taxon>Spermatophyta</taxon>
        <taxon>Magnoliopsida</taxon>
        <taxon>eudicotyledons</taxon>
        <taxon>Gunneridae</taxon>
        <taxon>Pentapetalae</taxon>
        <taxon>rosids</taxon>
        <taxon>fabids</taxon>
        <taxon>Fabales</taxon>
        <taxon>Fabaceae</taxon>
        <taxon>Caesalpinioideae</taxon>
        <taxon>Cassia clade</taxon>
        <taxon>Senna</taxon>
    </lineage>
</organism>
<evidence type="ECO:0000313" key="3">
    <source>
        <dbReference type="EMBL" id="KAF7817153.1"/>
    </source>
</evidence>
<feature type="transmembrane region" description="Helical" evidence="2">
    <location>
        <begin position="286"/>
        <end position="304"/>
    </location>
</feature>
<reference evidence="3" key="1">
    <citation type="submission" date="2020-09" db="EMBL/GenBank/DDBJ databases">
        <title>Genome-Enabled Discovery of Anthraquinone Biosynthesis in Senna tora.</title>
        <authorList>
            <person name="Kang S.-H."/>
            <person name="Pandey R.P."/>
            <person name="Lee C.-M."/>
            <person name="Sim J.-S."/>
            <person name="Jeong J.-T."/>
            <person name="Choi B.-S."/>
            <person name="Jung M."/>
            <person name="Ginzburg D."/>
            <person name="Zhao K."/>
            <person name="Won S.Y."/>
            <person name="Oh T.-J."/>
            <person name="Yu Y."/>
            <person name="Kim N.-H."/>
            <person name="Lee O.R."/>
            <person name="Lee T.-H."/>
            <person name="Bashyal P."/>
            <person name="Kim T.-S."/>
            <person name="Lee W.-H."/>
            <person name="Kawkins C."/>
            <person name="Kim C.-K."/>
            <person name="Kim J.S."/>
            <person name="Ahn B.O."/>
            <person name="Rhee S.Y."/>
            <person name="Sohng J.K."/>
        </authorList>
    </citation>
    <scope>NUCLEOTIDE SEQUENCE</scope>
    <source>
        <tissue evidence="3">Leaf</tissue>
    </source>
</reference>
<comment type="caution">
    <text evidence="3">The sequence shown here is derived from an EMBL/GenBank/DDBJ whole genome shotgun (WGS) entry which is preliminary data.</text>
</comment>
<evidence type="ECO:0000256" key="1">
    <source>
        <dbReference type="SAM" id="MobiDB-lite"/>
    </source>
</evidence>
<dbReference type="PANTHER" id="PTHR35469:SF4">
    <property type="entry name" value="TRANSMEMBRANE PROTEIN"/>
    <property type="match status" value="1"/>
</dbReference>
<keyword evidence="4" id="KW-1185">Reference proteome</keyword>
<keyword evidence="2" id="KW-1133">Transmembrane helix</keyword>
<keyword evidence="2 3" id="KW-0812">Transmembrane</keyword>
<dbReference type="OrthoDB" id="1922492at2759"/>
<gene>
    <name evidence="3" type="ORF">G2W53_031122</name>
</gene>
<dbReference type="EMBL" id="JAAIUW010000009">
    <property type="protein sequence ID" value="KAF7817153.1"/>
    <property type="molecule type" value="Genomic_DNA"/>
</dbReference>
<keyword evidence="2" id="KW-0472">Membrane</keyword>
<feature type="transmembrane region" description="Helical" evidence="2">
    <location>
        <begin position="216"/>
        <end position="237"/>
    </location>
</feature>
<feature type="region of interest" description="Disordered" evidence="1">
    <location>
        <begin position="28"/>
        <end position="61"/>
    </location>
</feature>
<dbReference type="Proteomes" id="UP000634136">
    <property type="component" value="Unassembled WGS sequence"/>
</dbReference>
<dbReference type="AlphaFoldDB" id="A0A834T8C7"/>
<feature type="transmembrane region" description="Helical" evidence="2">
    <location>
        <begin position="184"/>
        <end position="204"/>
    </location>
</feature>
<dbReference type="PANTHER" id="PTHR35469">
    <property type="entry name" value="TRANSMEMBRANE PROTEIN"/>
    <property type="match status" value="1"/>
</dbReference>
<name>A0A834T8C7_9FABA</name>
<protein>
    <submittedName>
        <fullName evidence="3">Transmembrane protein</fullName>
    </submittedName>
</protein>
<feature type="compositionally biased region" description="Basic and acidic residues" evidence="1">
    <location>
        <begin position="89"/>
        <end position="98"/>
    </location>
</feature>
<accession>A0A834T8C7</accession>